<evidence type="ECO:0000256" key="5">
    <source>
        <dbReference type="PIRSR" id="PIRSR001123-2"/>
    </source>
</evidence>
<dbReference type="InterPro" id="IPR008007">
    <property type="entry name" value="Peptidase_M42"/>
</dbReference>
<keyword evidence="2" id="KW-0378">Hydrolase</keyword>
<evidence type="ECO:0000256" key="4">
    <source>
        <dbReference type="PIRSR" id="PIRSR001123-1"/>
    </source>
</evidence>
<evidence type="ECO:0000313" key="7">
    <source>
        <dbReference type="Proteomes" id="UP000009149"/>
    </source>
</evidence>
<keyword evidence="1 5" id="KW-0479">Metal-binding</keyword>
<dbReference type="InterPro" id="IPR051464">
    <property type="entry name" value="Peptidase_M42_aminopept"/>
</dbReference>
<dbReference type="AlphaFoldDB" id="B3DVB9"/>
<dbReference type="Gene3D" id="3.40.630.10">
    <property type="entry name" value="Zn peptidases"/>
    <property type="match status" value="2"/>
</dbReference>
<comment type="cofactor">
    <cofactor evidence="5">
        <name>a divalent metal cation</name>
        <dbReference type="ChEBI" id="CHEBI:60240"/>
    </cofactor>
    <text evidence="5">Binds 2 divalent metal cations per subunit.</text>
</comment>
<dbReference type="SUPFAM" id="SSF53187">
    <property type="entry name" value="Zn-dependent exopeptidases"/>
    <property type="match status" value="1"/>
</dbReference>
<dbReference type="eggNOG" id="COG1363">
    <property type="taxonomic scope" value="Bacteria"/>
</dbReference>
<feature type="binding site" evidence="5">
    <location>
        <position position="158"/>
    </location>
    <ligand>
        <name>Zn(2+)</name>
        <dbReference type="ChEBI" id="CHEBI:29105"/>
        <label>2</label>
    </ligand>
</feature>
<dbReference type="GO" id="GO:0046872">
    <property type="term" value="F:metal ion binding"/>
    <property type="evidence" value="ECO:0007669"/>
    <property type="project" value="UniProtKB-UniRule"/>
</dbReference>
<feature type="binding site" evidence="5">
    <location>
        <position position="191"/>
    </location>
    <ligand>
        <name>Zn(2+)</name>
        <dbReference type="ChEBI" id="CHEBI:29105"/>
        <label>2</label>
    </ligand>
</feature>
<dbReference type="OrthoDB" id="179902at2"/>
<organism evidence="6 7">
    <name type="scientific">Methylacidiphilum infernorum (isolate V4)</name>
    <name type="common">Methylokorus infernorum (strain V4)</name>
    <dbReference type="NCBI Taxonomy" id="481448"/>
    <lineage>
        <taxon>Bacteria</taxon>
        <taxon>Pseudomonadati</taxon>
        <taxon>Verrucomicrobiota</taxon>
        <taxon>Methylacidiphilae</taxon>
        <taxon>Methylacidiphilales</taxon>
        <taxon>Methylacidiphilaceae</taxon>
        <taxon>Methylacidiphilum (ex Ratnadevi et al. 2023)</taxon>
    </lineage>
</organism>
<dbReference type="EMBL" id="CP000975">
    <property type="protein sequence ID" value="ACD83272.1"/>
    <property type="molecule type" value="Genomic_DNA"/>
</dbReference>
<dbReference type="PANTHER" id="PTHR32481:SF0">
    <property type="entry name" value="AMINOPEPTIDASE YPDE-RELATED"/>
    <property type="match status" value="1"/>
</dbReference>
<evidence type="ECO:0000256" key="1">
    <source>
        <dbReference type="ARBA" id="ARBA00022723"/>
    </source>
</evidence>
<dbReference type="HOGENOM" id="CLU_725325_0_0_0"/>
<proteinExistence type="inferred from homology"/>
<accession>B3DVB9</accession>
<evidence type="ECO:0000313" key="6">
    <source>
        <dbReference type="EMBL" id="ACD83272.1"/>
    </source>
</evidence>
<dbReference type="STRING" id="481448.Minf_1217"/>
<feature type="binding site" evidence="5">
    <location>
        <position position="306"/>
    </location>
    <ligand>
        <name>Zn(2+)</name>
        <dbReference type="ChEBI" id="CHEBI:29105"/>
        <label>2</label>
    </ligand>
</feature>
<name>B3DVB9_METI4</name>
<dbReference type="GO" id="GO:0004177">
    <property type="term" value="F:aminopeptidase activity"/>
    <property type="evidence" value="ECO:0007669"/>
    <property type="project" value="UniProtKB-UniRule"/>
</dbReference>
<feature type="binding site" evidence="5">
    <location>
        <position position="158"/>
    </location>
    <ligand>
        <name>Zn(2+)</name>
        <dbReference type="ChEBI" id="CHEBI:29105"/>
        <label>1</label>
    </ligand>
</feature>
<reference evidence="6 7" key="1">
    <citation type="journal article" date="2008" name="Biol. Direct">
        <title>Complete genome sequence of the extremely acidophilic methanotroph isolate V4, Methylacidiphilum infernorum, a representative of the bacterial phylum Verrucomicrobia.</title>
        <authorList>
            <person name="Hou S."/>
            <person name="Makarova K.S."/>
            <person name="Saw J.H."/>
            <person name="Senin P."/>
            <person name="Ly B.V."/>
            <person name="Zhou Z."/>
            <person name="Ren Y."/>
            <person name="Wang J."/>
            <person name="Galperin M.Y."/>
            <person name="Omelchenko M.V."/>
            <person name="Wolf Y.I."/>
            <person name="Yutin N."/>
            <person name="Koonin E.V."/>
            <person name="Stott M.B."/>
            <person name="Mountain B.W."/>
            <person name="Crowe M.A."/>
            <person name="Smirnova A.V."/>
            <person name="Dunfield P.F."/>
            <person name="Feng L."/>
            <person name="Wang L."/>
            <person name="Alam M."/>
        </authorList>
    </citation>
    <scope>NUCLEOTIDE SEQUENCE [LARGE SCALE GENOMIC DNA]</scope>
    <source>
        <strain evidence="7">Isolate V4</strain>
    </source>
</reference>
<dbReference type="PANTHER" id="PTHR32481">
    <property type="entry name" value="AMINOPEPTIDASE"/>
    <property type="match status" value="1"/>
</dbReference>
<sequence length="362" mass="41188">MTLDKIIKRIFSVPTVPLHEQFIAKEIYAILSEYPQTKIEIDEYSNLYVSIDSTQNDRSIPLLLFTAHMDHPGFYSDEEGRIFLLGGIDESYLKEAPLTFYREDNGEQVCECKLKSFKIAGNKKSVECKPAPPPNSMGMFNLPPYEIKNGFFLSRACDDLVGVCTLIHLLIRVASKKLNTKIAVLFSRAEEIGFWGTLAFLKKKTLNPQNTIMVSIETSQARGYCSIDQGPVLRVGDKTRLFDANVVAWLQKAMEEYKGVQSGFVYQKKYMGGGTCETTPFMEFGYAGAALCLALENYHNMGSDGHITMESVSMKDWEELCSFLEWFVTYPRDLETLAVKRKERMLALQQEAVERLKENRLF</sequence>
<evidence type="ECO:0000256" key="3">
    <source>
        <dbReference type="PIRNR" id="PIRNR001123"/>
    </source>
</evidence>
<gene>
    <name evidence="6" type="primary">frvX</name>
    <name evidence="6" type="ordered locus">Minf_1217</name>
</gene>
<protein>
    <submittedName>
        <fullName evidence="6">Cellulase M or related protein</fullName>
    </submittedName>
</protein>
<dbReference type="RefSeq" id="WP_012463554.1">
    <property type="nucleotide sequence ID" value="NC_010794.1"/>
</dbReference>
<evidence type="ECO:0000256" key="2">
    <source>
        <dbReference type="ARBA" id="ARBA00022801"/>
    </source>
</evidence>
<dbReference type="Pfam" id="PF05343">
    <property type="entry name" value="Peptidase_M42"/>
    <property type="match status" value="1"/>
</dbReference>
<feature type="active site" description="Proton acceptor" evidence="4">
    <location>
        <position position="190"/>
    </location>
</feature>
<dbReference type="KEGG" id="min:Minf_1217"/>
<dbReference type="PIRSF" id="PIRSF001123">
    <property type="entry name" value="PepA_GA"/>
    <property type="match status" value="1"/>
</dbReference>
<comment type="similarity">
    <text evidence="3">Belongs to the peptidase M42 family.</text>
</comment>
<dbReference type="Proteomes" id="UP000009149">
    <property type="component" value="Chromosome"/>
</dbReference>